<keyword evidence="1" id="KW-0500">Molybdenum</keyword>
<dbReference type="PANTHER" id="PTHR11908:SF132">
    <property type="entry name" value="ALDEHYDE OXIDASE 1-RELATED"/>
    <property type="match status" value="1"/>
</dbReference>
<protein>
    <submittedName>
        <fullName evidence="4">Putative dehydrogenase</fullName>
        <ecNumber evidence="4">1.17.1.4</ecNumber>
    </submittedName>
</protein>
<evidence type="ECO:0000256" key="1">
    <source>
        <dbReference type="ARBA" id="ARBA00022505"/>
    </source>
</evidence>
<dbReference type="EMBL" id="OJIN01000119">
    <property type="protein sequence ID" value="SPD74142.1"/>
    <property type="molecule type" value="Genomic_DNA"/>
</dbReference>
<dbReference type="Pfam" id="PF02738">
    <property type="entry name" value="MoCoBD_1"/>
    <property type="match status" value="1"/>
</dbReference>
<feature type="domain" description="Aldehyde oxidase/xanthine dehydrogenase a/b hammerhead" evidence="3">
    <location>
        <begin position="22"/>
        <end position="129"/>
    </location>
</feature>
<proteinExistence type="predicted"/>
<dbReference type="EC" id="1.17.1.4" evidence="4"/>
<evidence type="ECO:0000259" key="3">
    <source>
        <dbReference type="SMART" id="SM01008"/>
    </source>
</evidence>
<keyword evidence="2 4" id="KW-0560">Oxidoreductase</keyword>
<name>A0A445MXP3_9BACT</name>
<dbReference type="InterPro" id="IPR016208">
    <property type="entry name" value="Ald_Oxase/xanthine_DH-like"/>
</dbReference>
<dbReference type="SUPFAM" id="SSF56003">
    <property type="entry name" value="Molybdenum cofactor-binding domain"/>
    <property type="match status" value="1"/>
</dbReference>
<gene>
    <name evidence="4" type="ORF">PITCH_A2050030</name>
</gene>
<reference evidence="4" key="1">
    <citation type="submission" date="2018-01" db="EMBL/GenBank/DDBJ databases">
        <authorList>
            <person name="Regsiter A."/>
            <person name="William W."/>
        </authorList>
    </citation>
    <scope>NUCLEOTIDE SEQUENCE</scope>
    <source>
        <strain evidence="4">TRIP AH-1</strain>
    </source>
</reference>
<dbReference type="GO" id="GO:0005506">
    <property type="term" value="F:iron ion binding"/>
    <property type="evidence" value="ECO:0007669"/>
    <property type="project" value="InterPro"/>
</dbReference>
<dbReference type="InterPro" id="IPR036856">
    <property type="entry name" value="Ald_Oxase/Xan_DH_a/b_sf"/>
</dbReference>
<dbReference type="InterPro" id="IPR008274">
    <property type="entry name" value="AldOxase/xan_DH_MoCoBD1"/>
</dbReference>
<dbReference type="GO" id="GO:0004854">
    <property type="term" value="F:xanthine dehydrogenase activity"/>
    <property type="evidence" value="ECO:0007669"/>
    <property type="project" value="UniProtKB-EC"/>
</dbReference>
<dbReference type="PANTHER" id="PTHR11908">
    <property type="entry name" value="XANTHINE DEHYDROGENASE"/>
    <property type="match status" value="1"/>
</dbReference>
<dbReference type="InterPro" id="IPR000674">
    <property type="entry name" value="Ald_Oxase/Xan_DH_a/b"/>
</dbReference>
<dbReference type="AlphaFoldDB" id="A0A445MXP3"/>
<sequence length="746" mass="81492">MDKNFSIIGKSLPRSDAFDKVTGVLHQFVSDIKLPGMLHMKILRSPVTHARIKSIDVSRAENLPGVFATVTYKDMIEYDYPKGPPHLGILKLDERVRFIGDEVVAVAAETEEIAEEALDLLKVEYEPLPVIHNREEALAKKAFEIHSGSGNVQGGNPYEEKEGDIAAGFDASDVTVEVNTKLPNASKSVAEPRGYIVAWNLANNSLEVWDTEKSLYRTRNELADFLRIPRHNIRAHCIFSGGDYGSKGQAKYKALTALASKKSGRPVKYLGSRFESCQDEGPKYKTEWWGKMGFKKDGTITAKEIVAFSNIGAYGNATPPEMAPVVIQSYVGPFRFNHTGYYTNKPNTAGMRGWGTIDAVICVEILLDLAAEKLGIDPIEIRLKNYVKPPQKTHLDHYMIGVDGATVLTRHLKQAKESIGWSEKWKGFGKPYSLNGTKRKGIGFSARIHNVDAWMSACNMMWNIDGKLIVYAGVANQGQGSDTVSKMIAAEVAGARYEDTFVALGDTAMNPTTASASGQGLTESNGTAVKLAAEDLKRNTIKTASSYLKLNPVNLDIKNSFVYVKGTEPEQGTPISIITAKLGEIYGYGVFVPPFGQTTHGYAFVDVEVDTETGKVEILNIVAADNCGHAINPRNAMQGAEGARMFNLTMALLEDSVFDPNDLRRLNFAQINSDGELLSVDSPPQTSILVEEPTPFSYVWGAVGITEGAGTATCVALANAFYNATGVRIYEFPLTPARVLQVLHKV</sequence>
<dbReference type="SUPFAM" id="SSF54665">
    <property type="entry name" value="CO dehydrogenase molybdoprotein N-domain-like"/>
    <property type="match status" value="1"/>
</dbReference>
<organism evidence="4">
    <name type="scientific">uncultured Desulfobacterium sp</name>
    <dbReference type="NCBI Taxonomy" id="201089"/>
    <lineage>
        <taxon>Bacteria</taxon>
        <taxon>Pseudomonadati</taxon>
        <taxon>Thermodesulfobacteriota</taxon>
        <taxon>Desulfobacteria</taxon>
        <taxon>Desulfobacterales</taxon>
        <taxon>Desulfobacteriaceae</taxon>
        <taxon>Desulfobacterium</taxon>
        <taxon>environmental samples</taxon>
    </lineage>
</organism>
<dbReference type="Pfam" id="PF01315">
    <property type="entry name" value="Ald_Xan_dh_C"/>
    <property type="match status" value="1"/>
</dbReference>
<evidence type="ECO:0000313" key="4">
    <source>
        <dbReference type="EMBL" id="SPD74142.1"/>
    </source>
</evidence>
<dbReference type="Gene3D" id="3.90.1170.50">
    <property type="entry name" value="Aldehyde oxidase/xanthine dehydrogenase, a/b hammerhead"/>
    <property type="match status" value="1"/>
</dbReference>
<evidence type="ECO:0000256" key="2">
    <source>
        <dbReference type="ARBA" id="ARBA00023002"/>
    </source>
</evidence>
<dbReference type="InterPro" id="IPR046867">
    <property type="entry name" value="AldOxase/xan_DH_MoCoBD2"/>
</dbReference>
<dbReference type="Pfam" id="PF20256">
    <property type="entry name" value="MoCoBD_2"/>
    <property type="match status" value="1"/>
</dbReference>
<dbReference type="Gene3D" id="3.30.365.10">
    <property type="entry name" value="Aldehyde oxidase/xanthine dehydrogenase, molybdopterin binding domain"/>
    <property type="match status" value="4"/>
</dbReference>
<dbReference type="InterPro" id="IPR037165">
    <property type="entry name" value="AldOxase/xan_DH_Mopterin-bd_sf"/>
</dbReference>
<dbReference type="SMART" id="SM01008">
    <property type="entry name" value="Ald_Xan_dh_C"/>
    <property type="match status" value="1"/>
</dbReference>
<accession>A0A445MXP3</accession>